<gene>
    <name evidence="2" type="ORF">SCD90_15715</name>
</gene>
<evidence type="ECO:0000259" key="1">
    <source>
        <dbReference type="Pfam" id="PF04448"/>
    </source>
</evidence>
<proteinExistence type="predicted"/>
<dbReference type="RefSeq" id="WP_319845657.1">
    <property type="nucleotide sequence ID" value="NZ_JAXAFJ010000013.1"/>
</dbReference>
<keyword evidence="3" id="KW-1185">Reference proteome</keyword>
<accession>A0ABU4RRP3</accession>
<evidence type="ECO:0000313" key="3">
    <source>
        <dbReference type="Proteomes" id="UP001274321"/>
    </source>
</evidence>
<dbReference type="EMBL" id="JAXAFJ010000013">
    <property type="protein sequence ID" value="MDX6807514.1"/>
    <property type="molecule type" value="Genomic_DNA"/>
</dbReference>
<organism evidence="2 3">
    <name type="scientific">Terrihabitans rhizophilus</name>
    <dbReference type="NCBI Taxonomy" id="3092662"/>
    <lineage>
        <taxon>Bacteria</taxon>
        <taxon>Pseudomonadati</taxon>
        <taxon>Pseudomonadota</taxon>
        <taxon>Alphaproteobacteria</taxon>
        <taxon>Hyphomicrobiales</taxon>
        <taxon>Terrihabitans</taxon>
    </lineage>
</organism>
<dbReference type="Pfam" id="PF04448">
    <property type="entry name" value="DUF551"/>
    <property type="match status" value="1"/>
</dbReference>
<reference evidence="2 3" key="1">
    <citation type="submission" date="2023-11" db="EMBL/GenBank/DDBJ databases">
        <authorList>
            <person name="Bao R."/>
        </authorList>
    </citation>
    <scope>NUCLEOTIDE SEQUENCE [LARGE SCALE GENOMIC DNA]</scope>
    <source>
        <strain evidence="2 3">PJ23</strain>
    </source>
</reference>
<comment type="caution">
    <text evidence="2">The sequence shown here is derived from an EMBL/GenBank/DDBJ whole genome shotgun (WGS) entry which is preliminary data.</text>
</comment>
<protein>
    <submittedName>
        <fullName evidence="2">DUF551 domain-containing protein</fullName>
    </submittedName>
</protein>
<dbReference type="InterPro" id="IPR007539">
    <property type="entry name" value="DUF551"/>
</dbReference>
<feature type="domain" description="DUF551" evidence="1">
    <location>
        <begin position="40"/>
        <end position="91"/>
    </location>
</feature>
<name>A0ABU4RRP3_9HYPH</name>
<dbReference type="Proteomes" id="UP001274321">
    <property type="component" value="Unassembled WGS sequence"/>
</dbReference>
<sequence length="93" mass="10514">MGAANRDWINGSAARRREHSMLHGETEPVLSGWRDIDTAPQDGTHVLAWDVTNDQVTIAVYLEGSEGWNGWYQYGDLLEQANLSHWMPLPPRP</sequence>
<evidence type="ECO:0000313" key="2">
    <source>
        <dbReference type="EMBL" id="MDX6807514.1"/>
    </source>
</evidence>